<dbReference type="Proteomes" id="UP000829720">
    <property type="component" value="Unassembled WGS sequence"/>
</dbReference>
<reference evidence="2" key="1">
    <citation type="submission" date="2021-01" db="EMBL/GenBank/DDBJ databases">
        <authorList>
            <person name="Zahm M."/>
            <person name="Roques C."/>
            <person name="Cabau C."/>
            <person name="Klopp C."/>
            <person name="Donnadieu C."/>
            <person name="Jouanno E."/>
            <person name="Lampietro C."/>
            <person name="Louis A."/>
            <person name="Herpin A."/>
            <person name="Echchiki A."/>
            <person name="Berthelot C."/>
            <person name="Parey E."/>
            <person name="Roest-Crollius H."/>
            <person name="Braasch I."/>
            <person name="Postlethwait J."/>
            <person name="Bobe J."/>
            <person name="Montfort J."/>
            <person name="Bouchez O."/>
            <person name="Begum T."/>
            <person name="Mejri S."/>
            <person name="Adams A."/>
            <person name="Chen W.-J."/>
            <person name="Guiguen Y."/>
        </authorList>
    </citation>
    <scope>NUCLEOTIDE SEQUENCE</scope>
    <source>
        <tissue evidence="2">Blood</tissue>
    </source>
</reference>
<sequence length="77" mass="8135">MISDARVYVWDCRLSPSPLCTLANLNGNSVLLPPAPPHPLNSPLPPPTPLPLLSAGDPRCERGRTPTPSASTSPERA</sequence>
<accession>A0A8T3CN53</accession>
<protein>
    <submittedName>
        <fullName evidence="2">Uncharacterized protein</fullName>
    </submittedName>
</protein>
<keyword evidence="3" id="KW-1185">Reference proteome</keyword>
<proteinExistence type="predicted"/>
<evidence type="ECO:0000256" key="1">
    <source>
        <dbReference type="SAM" id="MobiDB-lite"/>
    </source>
</evidence>
<gene>
    <name evidence="2" type="ORF">AGOR_G00196850</name>
</gene>
<evidence type="ECO:0000313" key="3">
    <source>
        <dbReference type="Proteomes" id="UP000829720"/>
    </source>
</evidence>
<comment type="caution">
    <text evidence="2">The sequence shown here is derived from an EMBL/GenBank/DDBJ whole genome shotgun (WGS) entry which is preliminary data.</text>
</comment>
<organism evidence="2 3">
    <name type="scientific">Albula goreensis</name>
    <dbReference type="NCBI Taxonomy" id="1534307"/>
    <lineage>
        <taxon>Eukaryota</taxon>
        <taxon>Metazoa</taxon>
        <taxon>Chordata</taxon>
        <taxon>Craniata</taxon>
        <taxon>Vertebrata</taxon>
        <taxon>Euteleostomi</taxon>
        <taxon>Actinopterygii</taxon>
        <taxon>Neopterygii</taxon>
        <taxon>Teleostei</taxon>
        <taxon>Albuliformes</taxon>
        <taxon>Albulidae</taxon>
        <taxon>Albula</taxon>
    </lineage>
</organism>
<dbReference type="AlphaFoldDB" id="A0A8T3CN53"/>
<feature type="compositionally biased region" description="Polar residues" evidence="1">
    <location>
        <begin position="66"/>
        <end position="77"/>
    </location>
</feature>
<feature type="region of interest" description="Disordered" evidence="1">
    <location>
        <begin position="34"/>
        <end position="77"/>
    </location>
</feature>
<name>A0A8T3CN53_9TELE</name>
<dbReference type="EMBL" id="JAERUA010000019">
    <property type="protein sequence ID" value="KAI1886543.1"/>
    <property type="molecule type" value="Genomic_DNA"/>
</dbReference>
<evidence type="ECO:0000313" key="2">
    <source>
        <dbReference type="EMBL" id="KAI1886543.1"/>
    </source>
</evidence>
<feature type="compositionally biased region" description="Pro residues" evidence="1">
    <location>
        <begin position="34"/>
        <end position="50"/>
    </location>
</feature>